<sequence length="192" mass="20557">MMQRVVATLIAGFIATTALAAEPIHPDRIASATSGDWDGDGDTDLAMLVRPGPQDGTEKNAIYILLSDPLLGSMQVQTLARDKVEGDFIHVGNDAVISALPNGSILVTTRNGAEGQRHYEQKLTLAYRNFQFVVAGYTFTRSDDNGVETFDACDLNVLTGKGKRDGIAFSVAPVFTTIEEWNDAMGTAACNS</sequence>
<dbReference type="AlphaFoldDB" id="A0A657LWT5"/>
<dbReference type="RefSeq" id="WP_071831659.1">
    <property type="nucleotide sequence ID" value="NZ_LSRP01000035.1"/>
</dbReference>
<keyword evidence="1" id="KW-0732">Signal</keyword>
<evidence type="ECO:0000313" key="3">
    <source>
        <dbReference type="Proteomes" id="UP000182661"/>
    </source>
</evidence>
<feature type="chain" id="PRO_5024951592" evidence="1">
    <location>
        <begin position="21"/>
        <end position="192"/>
    </location>
</feature>
<comment type="caution">
    <text evidence="2">The sequence shown here is derived from an EMBL/GenBank/DDBJ whole genome shotgun (WGS) entry which is preliminary data.</text>
</comment>
<dbReference type="OrthoDB" id="9804182at2"/>
<protein>
    <submittedName>
        <fullName evidence="2">Uncharacterized protein</fullName>
    </submittedName>
</protein>
<dbReference type="InterPro" id="IPR028994">
    <property type="entry name" value="Integrin_alpha_N"/>
</dbReference>
<proteinExistence type="predicted"/>
<dbReference type="Proteomes" id="UP000182661">
    <property type="component" value="Unassembled WGS sequence"/>
</dbReference>
<evidence type="ECO:0000313" key="2">
    <source>
        <dbReference type="EMBL" id="OJG00236.1"/>
    </source>
</evidence>
<gene>
    <name evidence="2" type="ORF">AX760_10955</name>
</gene>
<dbReference type="SUPFAM" id="SSF69318">
    <property type="entry name" value="Integrin alpha N-terminal domain"/>
    <property type="match status" value="1"/>
</dbReference>
<feature type="signal peptide" evidence="1">
    <location>
        <begin position="1"/>
        <end position="20"/>
    </location>
</feature>
<reference evidence="2 3" key="1">
    <citation type="submission" date="2016-02" db="EMBL/GenBank/DDBJ databases">
        <title>Genome sequencing of a beta-galactosidase producing bacteria Rhizobium sp. 59.</title>
        <authorList>
            <person name="Wang D."/>
            <person name="Kot W."/>
            <person name="Qin Y."/>
            <person name="Hansen L."/>
            <person name="Naqvi K."/>
            <person name="Rensing C."/>
        </authorList>
    </citation>
    <scope>NUCLEOTIDE SEQUENCE [LARGE SCALE GENOMIC DNA]</scope>
    <source>
        <strain evidence="2 3">59</strain>
    </source>
</reference>
<dbReference type="EMBL" id="LSRP01000035">
    <property type="protein sequence ID" value="OJG00236.1"/>
    <property type="molecule type" value="Genomic_DNA"/>
</dbReference>
<evidence type="ECO:0000256" key="1">
    <source>
        <dbReference type="SAM" id="SignalP"/>
    </source>
</evidence>
<organism evidence="2 3">
    <name type="scientific">Pararhizobium antarcticum</name>
    <dbReference type="NCBI Taxonomy" id="1798805"/>
    <lineage>
        <taxon>Bacteria</taxon>
        <taxon>Pseudomonadati</taxon>
        <taxon>Pseudomonadota</taxon>
        <taxon>Alphaproteobacteria</taxon>
        <taxon>Hyphomicrobiales</taxon>
        <taxon>Rhizobiaceae</taxon>
        <taxon>Rhizobium/Agrobacterium group</taxon>
        <taxon>Pararhizobium</taxon>
    </lineage>
</organism>
<keyword evidence="3" id="KW-1185">Reference proteome</keyword>
<accession>A0A657LWT5</accession>
<name>A0A657LWT5_9HYPH</name>